<gene>
    <name evidence="2" type="ORF">AOQ72_03780</name>
</gene>
<name>A0A0R3BK72_9BRAD</name>
<evidence type="ECO:0000313" key="2">
    <source>
        <dbReference type="EMBL" id="KRP85782.1"/>
    </source>
</evidence>
<reference evidence="2 3" key="1">
    <citation type="submission" date="2015-09" db="EMBL/GenBank/DDBJ databases">
        <title>Draft Genome Sequence of the Strain BR 3267 (Bradyrhizobium yuanmingense) recommended as inoculant for cowpea in Brazil.</title>
        <authorList>
            <person name="Simoes-Araujo J.L."/>
            <person name="Zilli J.E."/>
        </authorList>
    </citation>
    <scope>NUCLEOTIDE SEQUENCE [LARGE SCALE GENOMIC DNA]</scope>
    <source>
        <strain evidence="2 3">BR3267</strain>
    </source>
</reference>
<organism evidence="2 3">
    <name type="scientific">Bradyrhizobium yuanmingense</name>
    <dbReference type="NCBI Taxonomy" id="108015"/>
    <lineage>
        <taxon>Bacteria</taxon>
        <taxon>Pseudomonadati</taxon>
        <taxon>Pseudomonadota</taxon>
        <taxon>Alphaproteobacteria</taxon>
        <taxon>Hyphomicrobiales</taxon>
        <taxon>Nitrobacteraceae</taxon>
        <taxon>Bradyrhizobium</taxon>
    </lineage>
</organism>
<proteinExistence type="predicted"/>
<comment type="caution">
    <text evidence="2">The sequence shown here is derived from an EMBL/GenBank/DDBJ whole genome shotgun (WGS) entry which is preliminary data.</text>
</comment>
<evidence type="ECO:0000313" key="3">
    <source>
        <dbReference type="Proteomes" id="UP000051380"/>
    </source>
</evidence>
<keyword evidence="1" id="KW-0472">Membrane</keyword>
<sequence>MGIGAPIAYGSGIGLPCLGQVLLKVILSGLVRLRLLRDGVLRLRPSWRVKRVKILRVHANLTSTIT</sequence>
<protein>
    <submittedName>
        <fullName evidence="2">Uncharacterized protein</fullName>
    </submittedName>
</protein>
<dbReference type="EMBL" id="LJYF01000051">
    <property type="protein sequence ID" value="KRP85782.1"/>
    <property type="molecule type" value="Genomic_DNA"/>
</dbReference>
<dbReference type="AlphaFoldDB" id="A0A0R3BK72"/>
<feature type="transmembrane region" description="Helical" evidence="1">
    <location>
        <begin position="6"/>
        <end position="27"/>
    </location>
</feature>
<keyword evidence="1" id="KW-1133">Transmembrane helix</keyword>
<dbReference type="Proteomes" id="UP000051380">
    <property type="component" value="Unassembled WGS sequence"/>
</dbReference>
<evidence type="ECO:0000256" key="1">
    <source>
        <dbReference type="SAM" id="Phobius"/>
    </source>
</evidence>
<accession>A0A0R3BK72</accession>
<keyword evidence="1" id="KW-0812">Transmembrane</keyword>